<reference evidence="2" key="1">
    <citation type="journal article" date="2018" name="Viruses">
        <title>Two Novel Hypovirulence-Associated Mycoviruses in the Phytopathogenic Fungus Botrytis cinerea: Molecular Characterization and Suppression of Infection Cushion Formation.</title>
        <authorList>
            <person name="Hao F."/>
            <person name="Ding T."/>
            <person name="Wu M."/>
            <person name="Zhang J."/>
            <person name="Yang L."/>
            <person name="Chen W."/>
            <person name="Li G."/>
        </authorList>
    </citation>
    <scope>NUCLEOTIDE SEQUENCE [LARGE SCALE GENOMIC DNA]</scope>
</reference>
<dbReference type="RefSeq" id="YP_009480679.1">
    <property type="nucleotide sequence ID" value="NC_037660.1"/>
</dbReference>
<organism evidence="2">
    <name type="scientific">Botrytis cinerea fusarivirus 1</name>
    <dbReference type="NCBI Taxonomy" id="2219106"/>
    <lineage>
        <taxon>Viruses</taxon>
        <taxon>Riboviria</taxon>
        <taxon>Orthornavirae</taxon>
        <taxon>Pisuviricota</taxon>
        <taxon>Duplopiviricetes</taxon>
        <taxon>Durnavirales</taxon>
        <taxon>Fusariviridae</taxon>
        <taxon>Betafusarivirus</taxon>
        <taxon>Betafusarivirus sinensis</taxon>
    </lineage>
</organism>
<name>A0A2U9NK39_9VIRU</name>
<dbReference type="Proteomes" id="UP000248957">
    <property type="component" value="Segment"/>
</dbReference>
<proteinExistence type="predicted"/>
<evidence type="ECO:0000313" key="2">
    <source>
        <dbReference type="EMBL" id="AWT23238.1"/>
    </source>
</evidence>
<feature type="compositionally biased region" description="Basic and acidic residues" evidence="1">
    <location>
        <begin position="306"/>
        <end position="316"/>
    </location>
</feature>
<accession>A0A2U9NK39</accession>
<protein>
    <submittedName>
        <fullName evidence="2">Uncharacterized protein</fullName>
    </submittedName>
</protein>
<dbReference type="EMBL" id="MG554633">
    <property type="protein sequence ID" value="AWT23238.1"/>
    <property type="molecule type" value="Genomic_RNA"/>
</dbReference>
<keyword evidence="3" id="KW-1185">Reference proteome</keyword>
<sequence length="715" mass="79887">MATTQETPSTTPFLEQKSTMQLIREVELFTSKEGQPFSKIFRGPCVENGLLVHPPPLGHEMNLSPMPGLEKGTKLFELDPLKVRDAFLQFSNMDEANTVVMVGSSRDDVRQIFGVLIAPFTFKFWLDPGAPSHTSSLLLIIDAEDKHALIDWDELVANSPAYAQSPDSSQLADIITPLAEGKGLPLLSAHGVFQILCNLVDVRGFIGYYSLQDDDILEPPTPLTTEQRVKLLPGYQSPEKNELIRGMEYVPPTVEEEEPSDRGSADGLEDDDDGYQTASSKRSKRVPNSKGKRKEAARPSKPTFNETRKALNESKHPGYTRNVNAVWGPCVAIADALVKAEDPYMAKFGRHLRVLLRNGGNLTSQGLRKLLTVTALAVMAYNVGDRFEEVKKELESLVRLNRSKSQAAWMRSITSGSNPLWVGTFFSLRGKIMPGPRNTIVYLGPVWPTSGAKTEEKGFDTPQTKGESWAHWLPRKMAQAEGLLDLTSKSIQKVFAKLGENLAGMKKFILAKVLNLRIFLFPELTKEEIEASVAASLETAARDDEGLGITASEGRTWLAKFANWVFQHVKRALKALAAAKHAASLQLKSFRSGMRNGLRQKSWNRATEALLTPLRVRKANDFKSKVFSEWEARNPNAGREEMDIIEGLILRRVMAHFFKVRKGRAETWDKTVLGFRTKNEILAFHEDMQTIISLPPNMEELDEKPILMEEKDIDT</sequence>
<feature type="compositionally biased region" description="Basic residues" evidence="1">
    <location>
        <begin position="281"/>
        <end position="295"/>
    </location>
</feature>
<feature type="region of interest" description="Disordered" evidence="1">
    <location>
        <begin position="252"/>
        <end position="316"/>
    </location>
</feature>
<evidence type="ECO:0000313" key="3">
    <source>
        <dbReference type="Proteomes" id="UP000248957"/>
    </source>
</evidence>
<dbReference type="KEGG" id="vg:36841138"/>
<evidence type="ECO:0000256" key="1">
    <source>
        <dbReference type="SAM" id="MobiDB-lite"/>
    </source>
</evidence>
<dbReference type="GeneID" id="36841138"/>